<evidence type="ECO:0000313" key="3">
    <source>
        <dbReference type="Proteomes" id="UP000054565"/>
    </source>
</evidence>
<evidence type="ECO:0000256" key="1">
    <source>
        <dbReference type="SAM" id="MobiDB-lite"/>
    </source>
</evidence>
<reference evidence="3" key="1">
    <citation type="journal article" date="2010" name="Genome Res.">
        <title>Population genomic sequencing of Coccidioides fungi reveals recent hybridization and transposon control.</title>
        <authorList>
            <person name="Neafsey D.E."/>
            <person name="Barker B.M."/>
            <person name="Sharpton T.J."/>
            <person name="Stajich J.E."/>
            <person name="Park D.J."/>
            <person name="Whiston E."/>
            <person name="Hung C.-Y."/>
            <person name="McMahan C."/>
            <person name="White J."/>
            <person name="Sykes S."/>
            <person name="Heiman D."/>
            <person name="Young S."/>
            <person name="Zeng Q."/>
            <person name="Abouelleil A."/>
            <person name="Aftuck L."/>
            <person name="Bessette D."/>
            <person name="Brown A."/>
            <person name="FitzGerald M."/>
            <person name="Lui A."/>
            <person name="Macdonald J.P."/>
            <person name="Priest M."/>
            <person name="Orbach M.J."/>
            <person name="Galgiani J.N."/>
            <person name="Kirkland T.N."/>
            <person name="Cole G.T."/>
            <person name="Birren B.W."/>
            <person name="Henn M.R."/>
            <person name="Taylor J.W."/>
            <person name="Rounsley S.D."/>
        </authorList>
    </citation>
    <scope>NUCLEOTIDE SEQUENCE [LARGE SCALE GENOMIC DNA]</scope>
    <source>
        <strain evidence="3">RMSCC 2394</strain>
    </source>
</reference>
<feature type="region of interest" description="Disordered" evidence="1">
    <location>
        <begin position="77"/>
        <end position="104"/>
    </location>
</feature>
<gene>
    <name evidence="2" type="ORF">CIRG_05238</name>
</gene>
<dbReference type="AlphaFoldDB" id="A0A0J7B6I8"/>
<evidence type="ECO:0000313" key="2">
    <source>
        <dbReference type="EMBL" id="KMP05557.1"/>
    </source>
</evidence>
<feature type="compositionally biased region" description="Polar residues" evidence="1">
    <location>
        <begin position="7"/>
        <end position="20"/>
    </location>
</feature>
<dbReference type="EMBL" id="DS028095">
    <property type="protein sequence ID" value="KMP05557.1"/>
    <property type="molecule type" value="Genomic_DNA"/>
</dbReference>
<feature type="region of interest" description="Disordered" evidence="1">
    <location>
        <begin position="1"/>
        <end position="20"/>
    </location>
</feature>
<feature type="compositionally biased region" description="Polar residues" evidence="1">
    <location>
        <begin position="87"/>
        <end position="97"/>
    </location>
</feature>
<proteinExistence type="predicted"/>
<sequence>MKGEMSNAHNAYSGWQKSSGSISEIRLPYSQSKSRRQDRRAVTFGSRFGYLASGSGGPVPATIDPYLAMSLRMWRAGNKQMDRPSEQRSTTGLQTSGRLAGHDS</sequence>
<organism evidence="2 3">
    <name type="scientific">Coccidioides immitis RMSCC 2394</name>
    <dbReference type="NCBI Taxonomy" id="404692"/>
    <lineage>
        <taxon>Eukaryota</taxon>
        <taxon>Fungi</taxon>
        <taxon>Dikarya</taxon>
        <taxon>Ascomycota</taxon>
        <taxon>Pezizomycotina</taxon>
        <taxon>Eurotiomycetes</taxon>
        <taxon>Eurotiomycetidae</taxon>
        <taxon>Onygenales</taxon>
        <taxon>Onygenaceae</taxon>
        <taxon>Coccidioides</taxon>
    </lineage>
</organism>
<name>A0A0J7B6I8_COCIT</name>
<dbReference type="Proteomes" id="UP000054565">
    <property type="component" value="Unassembled WGS sequence"/>
</dbReference>
<protein>
    <submittedName>
        <fullName evidence="2">Uncharacterized protein</fullName>
    </submittedName>
</protein>
<accession>A0A0J7B6I8</accession>